<dbReference type="GO" id="GO:0003723">
    <property type="term" value="F:RNA binding"/>
    <property type="evidence" value="ECO:0007669"/>
    <property type="project" value="InterPro"/>
</dbReference>
<feature type="repeat" description="FG-GAP" evidence="20">
    <location>
        <begin position="1071"/>
        <end position="1133"/>
    </location>
</feature>
<gene>
    <name evidence="24" type="ORF">NHX12_029325</name>
</gene>
<evidence type="ECO:0000256" key="1">
    <source>
        <dbReference type="ARBA" id="ARBA00004479"/>
    </source>
</evidence>
<dbReference type="FunFam" id="1.25.40.180:FF:000016">
    <property type="entry name" value="polyadenylate-binding protein-interacting protein 1 isoform X1"/>
    <property type="match status" value="1"/>
</dbReference>
<evidence type="ECO:0000256" key="2">
    <source>
        <dbReference type="ARBA" id="ARBA00004496"/>
    </source>
</evidence>
<dbReference type="SUPFAM" id="SSF48371">
    <property type="entry name" value="ARM repeat"/>
    <property type="match status" value="1"/>
</dbReference>
<feature type="domain" description="VWFA" evidence="23">
    <location>
        <begin position="767"/>
        <end position="950"/>
    </location>
</feature>
<dbReference type="InterPro" id="IPR048285">
    <property type="entry name" value="Integrin_alpha_Ig-like_2"/>
</dbReference>
<feature type="repeat" description="FG-GAP" evidence="20">
    <location>
        <begin position="1180"/>
        <end position="1240"/>
    </location>
</feature>
<dbReference type="InterPro" id="IPR036465">
    <property type="entry name" value="vWFA_dom_sf"/>
</dbReference>
<evidence type="ECO:0000256" key="13">
    <source>
        <dbReference type="ARBA" id="ARBA00022989"/>
    </source>
</evidence>
<dbReference type="InterPro" id="IPR032695">
    <property type="entry name" value="Integrin_dom_sf"/>
</dbReference>
<evidence type="ECO:0000256" key="8">
    <source>
        <dbReference type="ARBA" id="ARBA00022729"/>
    </source>
</evidence>
<dbReference type="Proteomes" id="UP001148018">
    <property type="component" value="Unassembled WGS sequence"/>
</dbReference>
<dbReference type="SMART" id="SM00327">
    <property type="entry name" value="VWA"/>
    <property type="match status" value="1"/>
</dbReference>
<dbReference type="SUPFAM" id="SSF53300">
    <property type="entry name" value="vWA-like"/>
    <property type="match status" value="1"/>
</dbReference>
<evidence type="ECO:0000256" key="12">
    <source>
        <dbReference type="ARBA" id="ARBA00022889"/>
    </source>
</evidence>
<evidence type="ECO:0000256" key="17">
    <source>
        <dbReference type="ARBA" id="ARBA00023170"/>
    </source>
</evidence>
<keyword evidence="25" id="KW-1185">Reference proteome</keyword>
<dbReference type="InterPro" id="IPR028994">
    <property type="entry name" value="Integrin_alpha_N"/>
</dbReference>
<dbReference type="GO" id="GO:0008083">
    <property type="term" value="F:growth factor activity"/>
    <property type="evidence" value="ECO:0007669"/>
    <property type="project" value="InterPro"/>
</dbReference>
<accession>A0A9Q0INF2</accession>
<evidence type="ECO:0000256" key="18">
    <source>
        <dbReference type="ARBA" id="ARBA00023180"/>
    </source>
</evidence>
<dbReference type="Gene3D" id="1.25.40.180">
    <property type="match status" value="1"/>
</dbReference>
<dbReference type="SUPFAM" id="SSF50353">
    <property type="entry name" value="Cytokine"/>
    <property type="match status" value="1"/>
</dbReference>
<dbReference type="Gene3D" id="2.80.10.50">
    <property type="match status" value="1"/>
</dbReference>
<dbReference type="InterPro" id="IPR016024">
    <property type="entry name" value="ARM-type_fold"/>
</dbReference>
<keyword evidence="13" id="KW-1133">Transmembrane helix</keyword>
<dbReference type="Pfam" id="PF01839">
    <property type="entry name" value="FG-GAP"/>
    <property type="match status" value="2"/>
</dbReference>
<organism evidence="24 25">
    <name type="scientific">Muraenolepis orangiensis</name>
    <name type="common">Patagonian moray cod</name>
    <dbReference type="NCBI Taxonomy" id="630683"/>
    <lineage>
        <taxon>Eukaryota</taxon>
        <taxon>Metazoa</taxon>
        <taxon>Chordata</taxon>
        <taxon>Craniata</taxon>
        <taxon>Vertebrata</taxon>
        <taxon>Euteleostomi</taxon>
        <taxon>Actinopterygii</taxon>
        <taxon>Neopterygii</taxon>
        <taxon>Teleostei</taxon>
        <taxon>Neoteleostei</taxon>
        <taxon>Acanthomorphata</taxon>
        <taxon>Zeiogadaria</taxon>
        <taxon>Gadariae</taxon>
        <taxon>Gadiformes</taxon>
        <taxon>Muraenolepidoidei</taxon>
        <taxon>Muraenolepididae</taxon>
        <taxon>Muraenolepis</taxon>
    </lineage>
</organism>
<feature type="repeat" description="FG-GAP" evidence="20">
    <location>
        <begin position="627"/>
        <end position="685"/>
    </location>
</feature>
<keyword evidence="7" id="KW-0479">Metal-binding</keyword>
<evidence type="ECO:0000259" key="23">
    <source>
        <dbReference type="PROSITE" id="PS50234"/>
    </source>
</evidence>
<dbReference type="PROSITE" id="PS00247">
    <property type="entry name" value="HBGF_FGF"/>
    <property type="match status" value="1"/>
</dbReference>
<keyword evidence="6" id="KW-0812">Transmembrane</keyword>
<dbReference type="PANTHER" id="PTHR23220:SF23">
    <property type="entry name" value="INTEGRIN ALPHA-2"/>
    <property type="match status" value="1"/>
</dbReference>
<dbReference type="InterPro" id="IPR002035">
    <property type="entry name" value="VWF_A"/>
</dbReference>
<dbReference type="GO" id="GO:0033627">
    <property type="term" value="P:cell adhesion mediated by integrin"/>
    <property type="evidence" value="ECO:0007669"/>
    <property type="project" value="TreeGrafter"/>
</dbReference>
<keyword evidence="14 21" id="KW-0401">Integrin</keyword>
<evidence type="ECO:0000256" key="15">
    <source>
        <dbReference type="ARBA" id="ARBA00023136"/>
    </source>
</evidence>
<feature type="repeat" description="FG-GAP" evidence="20">
    <location>
        <begin position="1135"/>
        <end position="1176"/>
    </location>
</feature>
<dbReference type="InterPro" id="IPR008996">
    <property type="entry name" value="IL1/FGF"/>
</dbReference>
<dbReference type="GO" id="GO:0006417">
    <property type="term" value="P:regulation of translation"/>
    <property type="evidence" value="ECO:0007669"/>
    <property type="project" value="UniProtKB-KW"/>
</dbReference>
<evidence type="ECO:0000256" key="21">
    <source>
        <dbReference type="RuleBase" id="RU003762"/>
    </source>
</evidence>
<dbReference type="Pfam" id="PF02854">
    <property type="entry name" value="MIF4G"/>
    <property type="match status" value="1"/>
</dbReference>
<evidence type="ECO:0000313" key="25">
    <source>
        <dbReference type="Proteomes" id="UP001148018"/>
    </source>
</evidence>
<feature type="non-terminal residue" evidence="24">
    <location>
        <position position="1"/>
    </location>
</feature>
<evidence type="ECO:0000256" key="5">
    <source>
        <dbReference type="ARBA" id="ARBA00022490"/>
    </source>
</evidence>
<evidence type="ECO:0000256" key="22">
    <source>
        <dbReference type="SAM" id="MobiDB-lite"/>
    </source>
</evidence>
<dbReference type="Gene3D" id="2.60.40.1460">
    <property type="entry name" value="Integrin domains. Chain A, domain 2"/>
    <property type="match status" value="1"/>
</dbReference>
<dbReference type="GO" id="GO:0005737">
    <property type="term" value="C:cytoplasm"/>
    <property type="evidence" value="ECO:0007669"/>
    <property type="project" value="UniProtKB-SubCell"/>
</dbReference>
<evidence type="ECO:0000256" key="10">
    <source>
        <dbReference type="ARBA" id="ARBA00022837"/>
    </source>
</evidence>
<dbReference type="EMBL" id="JANIIK010000044">
    <property type="protein sequence ID" value="KAJ3604585.1"/>
    <property type="molecule type" value="Genomic_DNA"/>
</dbReference>
<dbReference type="InterPro" id="IPR013517">
    <property type="entry name" value="FG-GAP"/>
</dbReference>
<dbReference type="SUPFAM" id="SSF69179">
    <property type="entry name" value="Integrin domains"/>
    <property type="match status" value="2"/>
</dbReference>
<keyword evidence="9" id="KW-0677">Repeat</keyword>
<dbReference type="Pfam" id="PF00167">
    <property type="entry name" value="FGF"/>
    <property type="match status" value="1"/>
</dbReference>
<comment type="caution">
    <text evidence="24">The sequence shown here is derived from an EMBL/GenBank/DDBJ whole genome shotgun (WGS) entry which is preliminary data.</text>
</comment>
<dbReference type="PRINTS" id="PR01185">
    <property type="entry name" value="INTEGRINA"/>
</dbReference>
<evidence type="ECO:0000256" key="7">
    <source>
        <dbReference type="ARBA" id="ARBA00022723"/>
    </source>
</evidence>
<evidence type="ECO:0000256" key="9">
    <source>
        <dbReference type="ARBA" id="ARBA00022737"/>
    </source>
</evidence>
<dbReference type="Gene3D" id="2.60.40.1510">
    <property type="entry name" value="ntegrin, alpha v. Chain A, domain 3"/>
    <property type="match status" value="1"/>
</dbReference>
<evidence type="ECO:0000256" key="3">
    <source>
        <dbReference type="ARBA" id="ARBA00007936"/>
    </source>
</evidence>
<comment type="subcellular location">
    <subcellularLocation>
        <location evidence="2">Cytoplasm</location>
    </subcellularLocation>
    <subcellularLocation>
        <location evidence="1 21">Membrane</location>
        <topology evidence="1 21">Single-pass type I membrane protein</topology>
    </subcellularLocation>
</comment>
<dbReference type="FunFam" id="3.40.50.410:FF:000012">
    <property type="entry name" value="Integrin, alpha 10"/>
    <property type="match status" value="1"/>
</dbReference>
<name>A0A9Q0INF2_9TELE</name>
<feature type="region of interest" description="Disordered" evidence="22">
    <location>
        <begin position="28"/>
        <end position="83"/>
    </location>
</feature>
<evidence type="ECO:0000256" key="14">
    <source>
        <dbReference type="ARBA" id="ARBA00023037"/>
    </source>
</evidence>
<proteinExistence type="inferred from homology"/>
<evidence type="ECO:0000256" key="20">
    <source>
        <dbReference type="PROSITE-ProRule" id="PRU00803"/>
    </source>
</evidence>
<dbReference type="SMART" id="SM00191">
    <property type="entry name" value="Int_alpha"/>
    <property type="match status" value="5"/>
</dbReference>
<evidence type="ECO:0000256" key="19">
    <source>
        <dbReference type="ARBA" id="ARBA00074029"/>
    </source>
</evidence>
<dbReference type="PANTHER" id="PTHR23220">
    <property type="entry name" value="INTEGRIN ALPHA"/>
    <property type="match status" value="1"/>
</dbReference>
<dbReference type="GO" id="GO:0008305">
    <property type="term" value="C:integrin complex"/>
    <property type="evidence" value="ECO:0007669"/>
    <property type="project" value="InterPro"/>
</dbReference>
<evidence type="ECO:0000256" key="4">
    <source>
        <dbReference type="ARBA" id="ARBA00008054"/>
    </source>
</evidence>
<dbReference type="PROSITE" id="PS50234">
    <property type="entry name" value="VWFA"/>
    <property type="match status" value="1"/>
</dbReference>
<dbReference type="SMART" id="SM00442">
    <property type="entry name" value="FGF"/>
    <property type="match status" value="1"/>
</dbReference>
<evidence type="ECO:0000256" key="16">
    <source>
        <dbReference type="ARBA" id="ARBA00023157"/>
    </source>
</evidence>
<dbReference type="Pfam" id="PF20805">
    <property type="entry name" value="Integrin_A_Ig_2"/>
    <property type="match status" value="1"/>
</dbReference>
<evidence type="ECO:0000256" key="11">
    <source>
        <dbReference type="ARBA" id="ARBA00022845"/>
    </source>
</evidence>
<evidence type="ECO:0000256" key="6">
    <source>
        <dbReference type="ARBA" id="ARBA00022692"/>
    </source>
</evidence>
<dbReference type="SMART" id="SM00543">
    <property type="entry name" value="MIF4G"/>
    <property type="match status" value="1"/>
</dbReference>
<dbReference type="PROSITE" id="PS51470">
    <property type="entry name" value="FG_GAP"/>
    <property type="match status" value="4"/>
</dbReference>
<keyword evidence="11" id="KW-0810">Translation regulation</keyword>
<keyword evidence="10" id="KW-0106">Calcium</keyword>
<feature type="compositionally biased region" description="Low complexity" evidence="22">
    <location>
        <begin position="32"/>
        <end position="83"/>
    </location>
</feature>
<evidence type="ECO:0000313" key="24">
    <source>
        <dbReference type="EMBL" id="KAJ3604585.1"/>
    </source>
</evidence>
<dbReference type="OrthoDB" id="5317514at2759"/>
<dbReference type="GO" id="GO:0007229">
    <property type="term" value="P:integrin-mediated signaling pathway"/>
    <property type="evidence" value="ECO:0007669"/>
    <property type="project" value="UniProtKB-KW"/>
</dbReference>
<dbReference type="Gene3D" id="2.130.10.130">
    <property type="entry name" value="Integrin alpha, N-terminal"/>
    <property type="match status" value="2"/>
</dbReference>
<dbReference type="PRINTS" id="PR00453">
    <property type="entry name" value="VWFADOMAIN"/>
</dbReference>
<comment type="similarity">
    <text evidence="4 21">Belongs to the integrin alpha chain family.</text>
</comment>
<keyword evidence="8" id="KW-0732">Signal</keyword>
<keyword evidence="12 21" id="KW-0130">Cell adhesion</keyword>
<reference evidence="24" key="1">
    <citation type="submission" date="2022-07" db="EMBL/GenBank/DDBJ databases">
        <title>Chromosome-level genome of Muraenolepis orangiensis.</title>
        <authorList>
            <person name="Kim J."/>
        </authorList>
    </citation>
    <scope>NUCLEOTIDE SEQUENCE</scope>
    <source>
        <strain evidence="24">KU_S4_2022</strain>
        <tissue evidence="24">Muscle</tissue>
    </source>
</reference>
<dbReference type="GO" id="GO:0046872">
    <property type="term" value="F:metal ion binding"/>
    <property type="evidence" value="ECO:0007669"/>
    <property type="project" value="UniProtKB-KW"/>
</dbReference>
<dbReference type="InterPro" id="IPR003890">
    <property type="entry name" value="MIF4G-like_typ-3"/>
</dbReference>
<dbReference type="GO" id="GO:0009897">
    <property type="term" value="C:external side of plasma membrane"/>
    <property type="evidence" value="ECO:0007669"/>
    <property type="project" value="TreeGrafter"/>
</dbReference>
<dbReference type="InterPro" id="IPR013519">
    <property type="entry name" value="Int_alpha_beta-p"/>
</dbReference>
<comment type="similarity">
    <text evidence="3">Belongs to the heparin-binding growth factors family.</text>
</comment>
<keyword evidence="15" id="KW-0472">Membrane</keyword>
<keyword evidence="17 21" id="KW-0675">Receptor</keyword>
<keyword evidence="16" id="KW-1015">Disulfide bond</keyword>
<sequence length="1451" mass="157900">MVRWAAGRSKAASASSCLSGAWFEAQAGSGTGSRVRSPSSSSSPSSTSSSSSSSSSTSSSSSSSSTPSRTSSPPSSSSSASSFASSSGGSSSGFLPGPFAVPLLLTLVVLFFSLPPGVACRQPRRDHRTPLVVPHAHGPPSNLSEVRTFPSATGARAAGRTRGPQGRHVRSYTHLQGDIRRRKLFSFQKFFLRIDKSGQVNGTKSKDDPLSILEITSVEVGVVAIKGLNSNFYLAIGSKGELYGAREFGIDCTLKERIEENGYNTYASSKWRNKKRQMFVGLNDPAFGEYECDGGEYDAGGYTQPTLAETVADFLNHLSSSPGSFDSDVEFIVNMLNSWVVTEELLQELVELIYTQSTAIPNFSYTGARLCNHLSHHLAISPESGNFRQLLLKRCRTEFTQKDAAVKGDPVVRKGFHSFVLFLGELYLNLEVKSKKGPPERAHILLGALKDLLTSLFSNPDDSNLICAVKLLKLTGSVLEDTWKKSGKSDMDDLLLRTGNIVLDATCSRDVKQMLLKLVELRSSDWGRGHAAAAANYATPDNDPNYFMNEPTFYTADGTPFTAADPEYSEKYQEILDREDINFPELDEGNGSDSYEEDDDEMDPEIEEAFENFLGRICPSQPFNIGTADPKIFNGPVDEEFGYTVQQLKNHQGKWLLVGAPWGGFSQNRKGDVYKCPISGPSSSCDKLHLQDEITIPNVRNIDGNMSLGLTLTRAPATNGLLACAPLWAQRCGSQDFYPGACAELSPLFKCQPAFSPAVQTCGGPMDIVIVLDGSNSIYPWGPMNVFLEKLIPALDIGAQRTQVSVIQYAVNPKFEFRLSDYRTKTQLLGAVSQIKQMYGHATNTFQAIRYASQWGFDSSSGGRPGAAKVMVVVTDGESHDEENRDSVIAECEKGGITRFGIAVLGYYIRNNIDTDNLIAEIKSIASLPTEKFFFNVSEEAALFKIADALGNRIFNIEGTGKGGDNFQMEMSQVGFSAHYAPKQKVMMLGAVGAYAWSGTVVHKTESTADILPFSAFEKTLQDRNHSSLLGYAVTSLSDGPVEYFVAGAPRSNHSGQVVVYTVAGTKKMVTVVDTERGKQIGSYFGSVLCPLDVDRDGSSDLLLVGAPMFMSELKKEQGRVYLFSVTKNSRFGMAISAIPDLDLDGFNDVVVGAPLEDEQRGVLYVYNGQDKSLNKDFSQRILGSTLDPNLRYFGRSIDSHGDLNDDTVPDVSVGAHGKVVQLWSCGLATVTAKTSFTPDKISILTKPCLINGRTVSCFSTKLCFTAVFRPKNPIGPVDLSYNLTLDADLQSSRDTPDFVNSISLRLDIGLQKKDSNPVLDVFSPSAWEFFVRLNHEDVPFSKECGSDDVCESDLVLSVSRGPEVPRTGPMLVSYNNRGVSFEVSVKSKKENAYNTQVLVEYSSSLYYASVTHPGGSTSCDTRSLVDPLKIGGKPHKMTFTKESLRGVEKL</sequence>
<dbReference type="InterPro" id="IPR000413">
    <property type="entry name" value="Integrin_alpha"/>
</dbReference>
<dbReference type="GO" id="GO:0007160">
    <property type="term" value="P:cell-matrix adhesion"/>
    <property type="evidence" value="ECO:0007669"/>
    <property type="project" value="TreeGrafter"/>
</dbReference>
<dbReference type="GO" id="GO:0005178">
    <property type="term" value="F:integrin binding"/>
    <property type="evidence" value="ECO:0007669"/>
    <property type="project" value="TreeGrafter"/>
</dbReference>
<dbReference type="InterPro" id="IPR002209">
    <property type="entry name" value="Fibroblast_GF_fam"/>
</dbReference>
<protein>
    <recommendedName>
        <fullName evidence="19">Polyadenylate-binding protein-interacting protein 1</fullName>
    </recommendedName>
</protein>
<dbReference type="Gene3D" id="3.40.50.410">
    <property type="entry name" value="von Willebrand factor, type A domain"/>
    <property type="match status" value="1"/>
</dbReference>
<dbReference type="SUPFAM" id="SSF69318">
    <property type="entry name" value="Integrin alpha N-terminal domain"/>
    <property type="match status" value="1"/>
</dbReference>
<keyword evidence="5" id="KW-0963">Cytoplasm</keyword>
<keyword evidence="18" id="KW-0325">Glycoprotein</keyword>
<dbReference type="Pfam" id="PF00092">
    <property type="entry name" value="VWA"/>
    <property type="match status" value="1"/>
</dbReference>
<dbReference type="GO" id="GO:0098609">
    <property type="term" value="P:cell-cell adhesion"/>
    <property type="evidence" value="ECO:0007669"/>
    <property type="project" value="TreeGrafter"/>
</dbReference>